<dbReference type="InterPro" id="IPR018247">
    <property type="entry name" value="EF_Hand_1_Ca_BS"/>
</dbReference>
<feature type="domain" description="Peptidase M28" evidence="2">
    <location>
        <begin position="301"/>
        <end position="566"/>
    </location>
</feature>
<dbReference type="eggNOG" id="COG2234">
    <property type="taxonomic scope" value="Bacteria"/>
</dbReference>
<dbReference type="STRING" id="861299.J421_1483"/>
<dbReference type="PANTHER" id="PTHR12147:SF26">
    <property type="entry name" value="PEPTIDASE M28 DOMAIN-CONTAINING PROTEIN"/>
    <property type="match status" value="1"/>
</dbReference>
<dbReference type="InParanoid" id="W0RFA4"/>
<keyword evidence="1" id="KW-0732">Signal</keyword>
<dbReference type="EMBL" id="CP007128">
    <property type="protein sequence ID" value="AHG89020.1"/>
    <property type="molecule type" value="Genomic_DNA"/>
</dbReference>
<dbReference type="Proteomes" id="UP000019151">
    <property type="component" value="Chromosome"/>
</dbReference>
<dbReference type="Pfam" id="PF04389">
    <property type="entry name" value="Peptidase_M28"/>
    <property type="match status" value="1"/>
</dbReference>
<dbReference type="PANTHER" id="PTHR12147">
    <property type="entry name" value="METALLOPEPTIDASE M28 FAMILY MEMBER"/>
    <property type="match status" value="1"/>
</dbReference>
<sequence>MHSARYVPLSLLLVAPLAAHGQGPTNRFGNPAHVAPAPTTPAITVRDLQVRLYQFADDSMQGRQVGRVGNKKGTDYIAAEVKRLGLVPAGDNGTYFQVLPYHLHTFTDHSRLTVDGNPMTWLADWVAIPGARAPRAVSAVPVVFGGTAGDTTTQISAAQAAGKFVVLLAAKPTPQPAFAGRGGFGAAPNRFADAAAVATVDLDAVPAAQRAALATPQVASSNAVGGRGGRGGVAAAPTDSVTLLKQQIAQLSPAATVRLTRAAAARLFRGREVSSLSAGDAGGTVTASLDFLELPTDWARNVVAIIPGSDPALRHEYVAIGAHNDHIGISTPVDKDSLKAFNDARNRMLIANDMIALKQEQLASIRVNMDSIRRLYPKARLDSINNGADDDGSGSMGVLEIAEAIQAMPVKPKRSVLFVWHTGEEGGLVGSRFFTTNPTVPMDSVVAQINIDMIGRGRAEDLPGGGPDYLGVVGSFFDSKDLGETVARVNKKQGRPLQLDYKYDTTLTWSGYNNIYGRSDHYNYALQGVPIAFFFTGLHGDYHQRTDEPEWIDYPHYQRIASYIKDIVVDVGNGPRPRMNGSKPAKPVAAMQ</sequence>
<dbReference type="InterPro" id="IPR045175">
    <property type="entry name" value="M28_fam"/>
</dbReference>
<dbReference type="OrthoDB" id="9764939at2"/>
<dbReference type="KEGG" id="gba:J421_1483"/>
<dbReference type="GO" id="GO:0006508">
    <property type="term" value="P:proteolysis"/>
    <property type="evidence" value="ECO:0007669"/>
    <property type="project" value="InterPro"/>
</dbReference>
<dbReference type="PROSITE" id="PS00018">
    <property type="entry name" value="EF_HAND_1"/>
    <property type="match status" value="1"/>
</dbReference>
<evidence type="ECO:0000259" key="2">
    <source>
        <dbReference type="Pfam" id="PF04389"/>
    </source>
</evidence>
<dbReference type="HOGENOM" id="CLU_019932_2_0_0"/>
<dbReference type="SUPFAM" id="SSF53187">
    <property type="entry name" value="Zn-dependent exopeptidases"/>
    <property type="match status" value="1"/>
</dbReference>
<dbReference type="GO" id="GO:0008235">
    <property type="term" value="F:metalloexopeptidase activity"/>
    <property type="evidence" value="ECO:0007669"/>
    <property type="project" value="InterPro"/>
</dbReference>
<accession>W0RFA4</accession>
<gene>
    <name evidence="3" type="ORF">J421_1483</name>
</gene>
<feature type="chain" id="PRO_5004795473" evidence="1">
    <location>
        <begin position="22"/>
        <end position="592"/>
    </location>
</feature>
<feature type="signal peptide" evidence="1">
    <location>
        <begin position="1"/>
        <end position="21"/>
    </location>
</feature>
<evidence type="ECO:0000256" key="1">
    <source>
        <dbReference type="SAM" id="SignalP"/>
    </source>
</evidence>
<dbReference type="Gene3D" id="3.40.630.10">
    <property type="entry name" value="Zn peptidases"/>
    <property type="match status" value="1"/>
</dbReference>
<evidence type="ECO:0000313" key="3">
    <source>
        <dbReference type="EMBL" id="AHG89020.1"/>
    </source>
</evidence>
<evidence type="ECO:0000313" key="4">
    <source>
        <dbReference type="Proteomes" id="UP000019151"/>
    </source>
</evidence>
<dbReference type="FunCoup" id="W0RFA4">
    <property type="interactions" value="38"/>
</dbReference>
<dbReference type="AlphaFoldDB" id="W0RFA4"/>
<dbReference type="InterPro" id="IPR007484">
    <property type="entry name" value="Peptidase_M28"/>
</dbReference>
<protein>
    <submittedName>
        <fullName evidence="3">Peptidase M28</fullName>
    </submittedName>
</protein>
<name>W0RFA4_9BACT</name>
<organism evidence="3 4">
    <name type="scientific">Gemmatirosa kalamazoonensis</name>
    <dbReference type="NCBI Taxonomy" id="861299"/>
    <lineage>
        <taxon>Bacteria</taxon>
        <taxon>Pseudomonadati</taxon>
        <taxon>Gemmatimonadota</taxon>
        <taxon>Gemmatimonadia</taxon>
        <taxon>Gemmatimonadales</taxon>
        <taxon>Gemmatimonadaceae</taxon>
        <taxon>Gemmatirosa</taxon>
    </lineage>
</organism>
<reference evidence="3 4" key="1">
    <citation type="journal article" date="2014" name="Genome Announc.">
        <title>Genome Sequence and Methylome of Soil Bacterium Gemmatirosa kalamazoonensis KBS708T, a Member of the Rarely Cultivated Gemmatimonadetes Phylum.</title>
        <authorList>
            <person name="Debruyn J.M."/>
            <person name="Radosevich M."/>
            <person name="Wommack K.E."/>
            <person name="Polson S.W."/>
            <person name="Hauser L.J."/>
            <person name="Fawaz M.N."/>
            <person name="Korlach J."/>
            <person name="Tsai Y.C."/>
        </authorList>
    </citation>
    <scope>NUCLEOTIDE SEQUENCE [LARGE SCALE GENOMIC DNA]</scope>
    <source>
        <strain evidence="3 4">KBS708</strain>
    </source>
</reference>
<dbReference type="RefSeq" id="WP_025410537.1">
    <property type="nucleotide sequence ID" value="NZ_CP007128.1"/>
</dbReference>
<proteinExistence type="predicted"/>
<keyword evidence="4" id="KW-1185">Reference proteome</keyword>